<sequence>MDALMAEGKGSSVWSPGEKVVSDERKGFAPNDVEQQQQNASSAQQPPAQHQT</sequence>
<dbReference type="EMBL" id="CCFA01001050">
    <property type="protein sequence ID" value="CDW96945.1"/>
    <property type="molecule type" value="Genomic_DNA"/>
</dbReference>
<dbReference type="AlphaFoldDB" id="A0A0F7S7S2"/>
<reference evidence="3" key="1">
    <citation type="submission" date="2014-06" db="EMBL/GenBank/DDBJ databases">
        <authorList>
            <person name="Berkman P.J."/>
        </authorList>
    </citation>
    <scope>NUCLEOTIDE SEQUENCE [LARGE SCALE GENOMIC DNA]</scope>
</reference>
<organism evidence="2 3">
    <name type="scientific">Sporisorium scitamineum</name>
    <dbReference type="NCBI Taxonomy" id="49012"/>
    <lineage>
        <taxon>Eukaryota</taxon>
        <taxon>Fungi</taxon>
        <taxon>Dikarya</taxon>
        <taxon>Basidiomycota</taxon>
        <taxon>Ustilaginomycotina</taxon>
        <taxon>Ustilaginomycetes</taxon>
        <taxon>Ustilaginales</taxon>
        <taxon>Ustilaginaceae</taxon>
        <taxon>Sporisorium</taxon>
    </lineage>
</organism>
<proteinExistence type="predicted"/>
<evidence type="ECO:0000313" key="2">
    <source>
        <dbReference type="EMBL" id="CDW96945.1"/>
    </source>
</evidence>
<evidence type="ECO:0000256" key="1">
    <source>
        <dbReference type="SAM" id="MobiDB-lite"/>
    </source>
</evidence>
<name>A0A0F7S7S2_9BASI</name>
<gene>
    <name evidence="2" type="primary">SSCI20680.1</name>
</gene>
<protein>
    <submittedName>
        <fullName evidence="2">Uncharacterized protein</fullName>
    </submittedName>
</protein>
<dbReference type="Proteomes" id="UP000242770">
    <property type="component" value="Unassembled WGS sequence"/>
</dbReference>
<evidence type="ECO:0000313" key="3">
    <source>
        <dbReference type="Proteomes" id="UP000242770"/>
    </source>
</evidence>
<feature type="region of interest" description="Disordered" evidence="1">
    <location>
        <begin position="1"/>
        <end position="52"/>
    </location>
</feature>
<keyword evidence="3" id="KW-1185">Reference proteome</keyword>
<feature type="compositionally biased region" description="Low complexity" evidence="1">
    <location>
        <begin position="35"/>
        <end position="52"/>
    </location>
</feature>
<accession>A0A0F7S7S2</accession>